<feature type="transmembrane region" description="Helical" evidence="1">
    <location>
        <begin position="9"/>
        <end position="29"/>
    </location>
</feature>
<dbReference type="Proteomes" id="UP000515237">
    <property type="component" value="Chromosome"/>
</dbReference>
<proteinExistence type="predicted"/>
<evidence type="ECO:0000313" key="2">
    <source>
        <dbReference type="EMBL" id="QNF34884.1"/>
    </source>
</evidence>
<gene>
    <name evidence="2" type="ORF">HUW51_19945</name>
</gene>
<keyword evidence="1" id="KW-0472">Membrane</keyword>
<evidence type="ECO:0000256" key="1">
    <source>
        <dbReference type="SAM" id="Phobius"/>
    </source>
</evidence>
<feature type="transmembrane region" description="Helical" evidence="1">
    <location>
        <begin position="41"/>
        <end position="62"/>
    </location>
</feature>
<organism evidence="2 3">
    <name type="scientific">Adhaeribacter swui</name>
    <dbReference type="NCBI Taxonomy" id="2086471"/>
    <lineage>
        <taxon>Bacteria</taxon>
        <taxon>Pseudomonadati</taxon>
        <taxon>Bacteroidota</taxon>
        <taxon>Cytophagia</taxon>
        <taxon>Cytophagales</taxon>
        <taxon>Hymenobacteraceae</taxon>
        <taxon>Adhaeribacter</taxon>
    </lineage>
</organism>
<keyword evidence="1" id="KW-1133">Transmembrane helix</keyword>
<dbReference type="RefSeq" id="WP_185271378.1">
    <property type="nucleotide sequence ID" value="NZ_CP055156.1"/>
</dbReference>
<accession>A0A7G7GCK0</accession>
<dbReference type="KEGG" id="aswu:HUW51_19945"/>
<keyword evidence="3" id="KW-1185">Reference proteome</keyword>
<keyword evidence="1" id="KW-0812">Transmembrane</keyword>
<dbReference type="AlphaFoldDB" id="A0A7G7GCK0"/>
<protein>
    <submittedName>
        <fullName evidence="2">Uncharacterized protein</fullName>
    </submittedName>
</protein>
<feature type="transmembrane region" description="Helical" evidence="1">
    <location>
        <begin position="74"/>
        <end position="98"/>
    </location>
</feature>
<sequence length="100" mass="11244">MANKTSQHIIGTSANLLGFCLFVITSIHLTNRIENTLADELTSIVALFLTVSSVFSFISIRTENTNRGYKLEQIADYLFIISLIGIFGIIVFIIINFWNK</sequence>
<reference evidence="2 3" key="1">
    <citation type="journal article" date="2018" name="Int. J. Syst. Evol. Microbiol.">
        <title>Adhaeribacter swui sp. nov., isolated from wet mud.</title>
        <authorList>
            <person name="Kim D.U."/>
            <person name="Kim K.W."/>
            <person name="Kang M.S."/>
            <person name="Kim J.Y."/>
            <person name="Jang J.H."/>
            <person name="Kim M.K."/>
        </authorList>
    </citation>
    <scope>NUCLEOTIDE SEQUENCE [LARGE SCALE GENOMIC DNA]</scope>
    <source>
        <strain evidence="2 3">KCTC 52873</strain>
    </source>
</reference>
<dbReference type="EMBL" id="CP055156">
    <property type="protein sequence ID" value="QNF34884.1"/>
    <property type="molecule type" value="Genomic_DNA"/>
</dbReference>
<evidence type="ECO:0000313" key="3">
    <source>
        <dbReference type="Proteomes" id="UP000515237"/>
    </source>
</evidence>
<name>A0A7G7GCK0_9BACT</name>